<feature type="domain" description="G-protein coupled receptors family 1 profile" evidence="11">
    <location>
        <begin position="51"/>
        <end position="311"/>
    </location>
</feature>
<keyword evidence="13" id="KW-1185">Reference proteome</keyword>
<dbReference type="Gene3D" id="1.20.1070.10">
    <property type="entry name" value="Rhodopsin 7-helix transmembrane proteins"/>
    <property type="match status" value="1"/>
</dbReference>
<sequence length="361" mass="41011">MSTEEELILNISEIPYNCTNAGVDLFPPATTYSIIGLSALFFAIGAIGVTGNFLVIFAILFDQRMRNSVTNLLIMNLAFSDLVIMVACVPDIVQFIENQGWRLGLPLCKALRFIEVFALYASVMTLVSVCLERYVAIIHPIKAHIMCCRTRILLVICIIWPSAMLCASPNLFFHVLMPMGPGFTPCIIQFPNIMHFVIFKYLEFFFFYFVPLVLQIILYIHIGRRLFRTEALKSMEPTIGKENFAGAMKARRGVIKMLIAGVTVYFISFSPHQILLFYNTFSPTLFKENWTFLIFVNIMAYTSSACNPLLYSIFSQKFRHKFQTLLPFFRKKQCTPSPSAIYLGCRSKTVSKSAKTTVTDV</sequence>
<reference evidence="12 13" key="1">
    <citation type="journal article" date="2022" name="Nat. Ecol. Evol.">
        <title>A masculinizing supergene underlies an exaggerated male reproductive morph in a spider.</title>
        <authorList>
            <person name="Hendrickx F."/>
            <person name="De Corte Z."/>
            <person name="Sonet G."/>
            <person name="Van Belleghem S.M."/>
            <person name="Kostlbacher S."/>
            <person name="Vangestel C."/>
        </authorList>
    </citation>
    <scope>NUCLEOTIDE SEQUENCE [LARGE SCALE GENOMIC DNA]</scope>
    <source>
        <strain evidence="12">W744_W776</strain>
    </source>
</reference>
<keyword evidence="4 10" id="KW-1133">Transmembrane helix</keyword>
<dbReference type="PROSITE" id="PS00237">
    <property type="entry name" value="G_PROTEIN_RECEP_F1_1"/>
    <property type="match status" value="1"/>
</dbReference>
<feature type="transmembrane region" description="Helical" evidence="10">
    <location>
        <begin position="152"/>
        <end position="173"/>
    </location>
</feature>
<evidence type="ECO:0000256" key="4">
    <source>
        <dbReference type="ARBA" id="ARBA00022989"/>
    </source>
</evidence>
<evidence type="ECO:0000313" key="12">
    <source>
        <dbReference type="EMBL" id="KAG8199998.1"/>
    </source>
</evidence>
<dbReference type="GO" id="GO:0004930">
    <property type="term" value="F:G protein-coupled receptor activity"/>
    <property type="evidence" value="ECO:0007669"/>
    <property type="project" value="UniProtKB-KW"/>
</dbReference>
<protein>
    <recommendedName>
        <fullName evidence="11">G-protein coupled receptors family 1 profile domain-containing protein</fullName>
    </recommendedName>
</protein>
<gene>
    <name evidence="12" type="ORF">JTE90_006237</name>
</gene>
<proteinExistence type="inferred from homology"/>
<comment type="caution">
    <text evidence="12">The sequence shown here is derived from an EMBL/GenBank/DDBJ whole genome shotgun (WGS) entry which is preliminary data.</text>
</comment>
<name>A0AAV6VW96_9ARAC</name>
<dbReference type="PROSITE" id="PS50262">
    <property type="entry name" value="G_PROTEIN_RECEP_F1_2"/>
    <property type="match status" value="1"/>
</dbReference>
<dbReference type="InterPro" id="IPR017452">
    <property type="entry name" value="GPCR_Rhodpsn_7TM"/>
</dbReference>
<feature type="transmembrane region" description="Helical" evidence="10">
    <location>
        <begin position="290"/>
        <end position="314"/>
    </location>
</feature>
<feature type="transmembrane region" description="Helical" evidence="10">
    <location>
        <begin position="193"/>
        <end position="220"/>
    </location>
</feature>
<accession>A0AAV6VW96</accession>
<dbReference type="EMBL" id="JAFNEN010000022">
    <property type="protein sequence ID" value="KAG8199998.1"/>
    <property type="molecule type" value="Genomic_DNA"/>
</dbReference>
<evidence type="ECO:0000256" key="10">
    <source>
        <dbReference type="SAM" id="Phobius"/>
    </source>
</evidence>
<evidence type="ECO:0000256" key="6">
    <source>
        <dbReference type="ARBA" id="ARBA00023136"/>
    </source>
</evidence>
<evidence type="ECO:0000256" key="1">
    <source>
        <dbReference type="ARBA" id="ARBA00004141"/>
    </source>
</evidence>
<feature type="transmembrane region" description="Helical" evidence="10">
    <location>
        <begin position="258"/>
        <end position="278"/>
    </location>
</feature>
<feature type="transmembrane region" description="Helical" evidence="10">
    <location>
        <begin position="34"/>
        <end position="61"/>
    </location>
</feature>
<evidence type="ECO:0000259" key="11">
    <source>
        <dbReference type="PROSITE" id="PS50262"/>
    </source>
</evidence>
<keyword evidence="8 9" id="KW-0807">Transducer</keyword>
<keyword evidence="3 9" id="KW-0812">Transmembrane</keyword>
<dbReference type="PANTHER" id="PTHR24243:SF224">
    <property type="entry name" value="G-PROTEIN COUPLED RECEPTOR 19-RELATED"/>
    <property type="match status" value="1"/>
</dbReference>
<evidence type="ECO:0000256" key="5">
    <source>
        <dbReference type="ARBA" id="ARBA00023040"/>
    </source>
</evidence>
<evidence type="ECO:0000256" key="8">
    <source>
        <dbReference type="ARBA" id="ARBA00023224"/>
    </source>
</evidence>
<dbReference type="CDD" id="cd00637">
    <property type="entry name" value="7tm_classA_rhodopsin-like"/>
    <property type="match status" value="1"/>
</dbReference>
<evidence type="ECO:0000256" key="3">
    <source>
        <dbReference type="ARBA" id="ARBA00022692"/>
    </source>
</evidence>
<comment type="subcellular location">
    <subcellularLocation>
        <location evidence="1">Membrane</location>
        <topology evidence="1">Multi-pass membrane protein</topology>
    </subcellularLocation>
</comment>
<dbReference type="GO" id="GO:0005886">
    <property type="term" value="C:plasma membrane"/>
    <property type="evidence" value="ECO:0007669"/>
    <property type="project" value="TreeGrafter"/>
</dbReference>
<dbReference type="AlphaFoldDB" id="A0AAV6VW96"/>
<dbReference type="PRINTS" id="PR00237">
    <property type="entry name" value="GPCRRHODOPSN"/>
</dbReference>
<evidence type="ECO:0000256" key="9">
    <source>
        <dbReference type="RuleBase" id="RU000688"/>
    </source>
</evidence>
<evidence type="ECO:0000256" key="2">
    <source>
        <dbReference type="ARBA" id="ARBA00010663"/>
    </source>
</evidence>
<dbReference type="SUPFAM" id="SSF81321">
    <property type="entry name" value="Family A G protein-coupled receptor-like"/>
    <property type="match status" value="1"/>
</dbReference>
<keyword evidence="7 9" id="KW-0675">Receptor</keyword>
<dbReference type="Proteomes" id="UP000827092">
    <property type="component" value="Unassembled WGS sequence"/>
</dbReference>
<dbReference type="PANTHER" id="PTHR24243">
    <property type="entry name" value="G-PROTEIN COUPLED RECEPTOR"/>
    <property type="match status" value="1"/>
</dbReference>
<dbReference type="InterPro" id="IPR000276">
    <property type="entry name" value="GPCR_Rhodpsn"/>
</dbReference>
<feature type="transmembrane region" description="Helical" evidence="10">
    <location>
        <begin position="73"/>
        <end position="93"/>
    </location>
</feature>
<keyword evidence="5 9" id="KW-0297">G-protein coupled receptor</keyword>
<dbReference type="Pfam" id="PF00001">
    <property type="entry name" value="7tm_1"/>
    <property type="match status" value="1"/>
</dbReference>
<evidence type="ECO:0000256" key="7">
    <source>
        <dbReference type="ARBA" id="ARBA00023170"/>
    </source>
</evidence>
<keyword evidence="6 10" id="KW-0472">Membrane</keyword>
<feature type="transmembrane region" description="Helical" evidence="10">
    <location>
        <begin position="113"/>
        <end position="131"/>
    </location>
</feature>
<evidence type="ECO:0000313" key="13">
    <source>
        <dbReference type="Proteomes" id="UP000827092"/>
    </source>
</evidence>
<organism evidence="12 13">
    <name type="scientific">Oedothorax gibbosus</name>
    <dbReference type="NCBI Taxonomy" id="931172"/>
    <lineage>
        <taxon>Eukaryota</taxon>
        <taxon>Metazoa</taxon>
        <taxon>Ecdysozoa</taxon>
        <taxon>Arthropoda</taxon>
        <taxon>Chelicerata</taxon>
        <taxon>Arachnida</taxon>
        <taxon>Araneae</taxon>
        <taxon>Araneomorphae</taxon>
        <taxon>Entelegynae</taxon>
        <taxon>Araneoidea</taxon>
        <taxon>Linyphiidae</taxon>
        <taxon>Erigoninae</taxon>
        <taxon>Oedothorax</taxon>
    </lineage>
</organism>
<comment type="similarity">
    <text evidence="2 9">Belongs to the G-protein coupled receptor 1 family.</text>
</comment>